<dbReference type="Gene3D" id="1.20.1250.20">
    <property type="entry name" value="MFS general substrate transporter like domains"/>
    <property type="match status" value="2"/>
</dbReference>
<feature type="domain" description="Major facilitator superfamily (MFS) profile" evidence="8">
    <location>
        <begin position="10"/>
        <end position="459"/>
    </location>
</feature>
<evidence type="ECO:0000256" key="2">
    <source>
        <dbReference type="ARBA" id="ARBA00022448"/>
    </source>
</evidence>
<evidence type="ECO:0000256" key="3">
    <source>
        <dbReference type="ARBA" id="ARBA00022475"/>
    </source>
</evidence>
<dbReference type="InterPro" id="IPR020846">
    <property type="entry name" value="MFS_dom"/>
</dbReference>
<dbReference type="Pfam" id="PF07690">
    <property type="entry name" value="MFS_1"/>
    <property type="match status" value="1"/>
</dbReference>
<evidence type="ECO:0000256" key="7">
    <source>
        <dbReference type="SAM" id="Phobius"/>
    </source>
</evidence>
<proteinExistence type="predicted"/>
<evidence type="ECO:0000256" key="4">
    <source>
        <dbReference type="ARBA" id="ARBA00022692"/>
    </source>
</evidence>
<dbReference type="PANTHER" id="PTHR42718:SF24">
    <property type="entry name" value="MAJOR FACILITATOR SUPERFAMILY (MFS) PROFILE DOMAIN-CONTAINING PROTEIN"/>
    <property type="match status" value="1"/>
</dbReference>
<accession>A0ABW4J6U5</accession>
<name>A0ABW4J6U5_9LACO</name>
<dbReference type="PANTHER" id="PTHR42718">
    <property type="entry name" value="MAJOR FACILITATOR SUPERFAMILY MULTIDRUG TRANSPORTER MFSC"/>
    <property type="match status" value="1"/>
</dbReference>
<feature type="transmembrane region" description="Helical" evidence="7">
    <location>
        <begin position="196"/>
        <end position="216"/>
    </location>
</feature>
<evidence type="ECO:0000313" key="10">
    <source>
        <dbReference type="Proteomes" id="UP001597267"/>
    </source>
</evidence>
<evidence type="ECO:0000256" key="6">
    <source>
        <dbReference type="ARBA" id="ARBA00023136"/>
    </source>
</evidence>
<feature type="transmembrane region" description="Helical" evidence="7">
    <location>
        <begin position="353"/>
        <end position="374"/>
    </location>
</feature>
<dbReference type="CDD" id="cd17503">
    <property type="entry name" value="MFS_LmrB_MDR_like"/>
    <property type="match status" value="1"/>
</dbReference>
<keyword evidence="10" id="KW-1185">Reference proteome</keyword>
<feature type="transmembrane region" description="Helical" evidence="7">
    <location>
        <begin position="101"/>
        <end position="122"/>
    </location>
</feature>
<dbReference type="InterPro" id="IPR011701">
    <property type="entry name" value="MFS"/>
</dbReference>
<keyword evidence="5 7" id="KW-1133">Transmembrane helix</keyword>
<dbReference type="Proteomes" id="UP001597267">
    <property type="component" value="Unassembled WGS sequence"/>
</dbReference>
<reference evidence="10" key="1">
    <citation type="journal article" date="2019" name="Int. J. Syst. Evol. Microbiol.">
        <title>The Global Catalogue of Microorganisms (GCM) 10K type strain sequencing project: providing services to taxonomists for standard genome sequencing and annotation.</title>
        <authorList>
            <consortium name="The Broad Institute Genomics Platform"/>
            <consortium name="The Broad Institute Genome Sequencing Center for Infectious Disease"/>
            <person name="Wu L."/>
            <person name="Ma J."/>
        </authorList>
    </citation>
    <scope>NUCLEOTIDE SEQUENCE [LARGE SCALE GENOMIC DNA]</scope>
    <source>
        <strain evidence="10">CCM 8896</strain>
    </source>
</reference>
<dbReference type="RefSeq" id="WP_125715830.1">
    <property type="nucleotide sequence ID" value="NZ_JBHTOP010000022.1"/>
</dbReference>
<feature type="transmembrane region" description="Helical" evidence="7">
    <location>
        <begin position="75"/>
        <end position="95"/>
    </location>
</feature>
<gene>
    <name evidence="9" type="ORF">ACFQ5M_07465</name>
</gene>
<dbReference type="InterPro" id="IPR004638">
    <property type="entry name" value="EmrB-like"/>
</dbReference>
<evidence type="ECO:0000313" key="9">
    <source>
        <dbReference type="EMBL" id="MFD1671927.1"/>
    </source>
</evidence>
<comment type="caution">
    <text evidence="9">The sequence shown here is derived from an EMBL/GenBank/DDBJ whole genome shotgun (WGS) entry which is preliminary data.</text>
</comment>
<keyword evidence="2" id="KW-0813">Transport</keyword>
<dbReference type="EMBL" id="JBHTOP010000022">
    <property type="protein sequence ID" value="MFD1671927.1"/>
    <property type="molecule type" value="Genomic_DNA"/>
</dbReference>
<feature type="transmembrane region" description="Helical" evidence="7">
    <location>
        <begin position="164"/>
        <end position="184"/>
    </location>
</feature>
<evidence type="ECO:0000256" key="5">
    <source>
        <dbReference type="ARBA" id="ARBA00022989"/>
    </source>
</evidence>
<evidence type="ECO:0000259" key="8">
    <source>
        <dbReference type="PROSITE" id="PS50850"/>
    </source>
</evidence>
<keyword evidence="4 7" id="KW-0812">Transmembrane</keyword>
<dbReference type="InterPro" id="IPR036259">
    <property type="entry name" value="MFS_trans_sf"/>
</dbReference>
<keyword evidence="6 7" id="KW-0472">Membrane</keyword>
<feature type="transmembrane region" description="Helical" evidence="7">
    <location>
        <begin position="263"/>
        <end position="288"/>
    </location>
</feature>
<dbReference type="PRINTS" id="PR01036">
    <property type="entry name" value="TCRTETB"/>
</dbReference>
<feature type="transmembrane region" description="Helical" evidence="7">
    <location>
        <begin position="328"/>
        <end position="347"/>
    </location>
</feature>
<feature type="transmembrane region" description="Helical" evidence="7">
    <location>
        <begin position="12"/>
        <end position="36"/>
    </location>
</feature>
<evidence type="ECO:0000256" key="1">
    <source>
        <dbReference type="ARBA" id="ARBA00004651"/>
    </source>
</evidence>
<feature type="transmembrane region" description="Helical" evidence="7">
    <location>
        <begin position="300"/>
        <end position="321"/>
    </location>
</feature>
<feature type="transmembrane region" description="Helical" evidence="7">
    <location>
        <begin position="222"/>
        <end position="242"/>
    </location>
</feature>
<organism evidence="9 10">
    <name type="scientific">Agrilactobacillus yilanensis</name>
    <dbReference type="NCBI Taxonomy" id="2485997"/>
    <lineage>
        <taxon>Bacteria</taxon>
        <taxon>Bacillati</taxon>
        <taxon>Bacillota</taxon>
        <taxon>Bacilli</taxon>
        <taxon>Lactobacillales</taxon>
        <taxon>Lactobacillaceae</taxon>
        <taxon>Agrilactobacillus</taxon>
    </lineage>
</organism>
<dbReference type="PROSITE" id="PS50850">
    <property type="entry name" value="MFS"/>
    <property type="match status" value="1"/>
</dbReference>
<keyword evidence="3" id="KW-1003">Cell membrane</keyword>
<comment type="subcellular location">
    <subcellularLocation>
        <location evidence="1">Cell membrane</location>
        <topology evidence="1">Multi-pass membrane protein</topology>
    </subcellularLocation>
</comment>
<feature type="transmembrane region" description="Helical" evidence="7">
    <location>
        <begin position="395"/>
        <end position="415"/>
    </location>
</feature>
<protein>
    <submittedName>
        <fullName evidence="9">MDR family MFS transporter</fullName>
    </submittedName>
</protein>
<feature type="transmembrane region" description="Helical" evidence="7">
    <location>
        <begin position="134"/>
        <end position="158"/>
    </location>
</feature>
<dbReference type="SUPFAM" id="SSF103473">
    <property type="entry name" value="MFS general substrate transporter"/>
    <property type="match status" value="1"/>
</dbReference>
<dbReference type="NCBIfam" id="TIGR00711">
    <property type="entry name" value="efflux_EmrB"/>
    <property type="match status" value="1"/>
</dbReference>
<feature type="transmembrane region" description="Helical" evidence="7">
    <location>
        <begin position="435"/>
        <end position="454"/>
    </location>
</feature>
<sequence length="464" mass="50616">MNVKRRDRNILLIVMLGNFLGFLNQTLMNVALPSIMREFDITASQGQWLSNGYMLINGVMIPLTAFLIERFKTKHLYLTAMVMFTIGTLIGGFASNFPILIVGRMFQAAGTGILIPLMNVITMQIFPINKRGRAMGFIGLAMNFAPAIGPTLSGYIVTNYAWRYLFYTVAPLAIIDVILASFLLKNYGKVTKKPVDLISVSLSVLGMGALLAGLSNAGDGQWLTWSVLGLIFVGIAILTYFVRLQLIRKTPLLNFDVFEHRNFSLSVLTNVFVMMALYGGTLLLPLFIQNVQGRSAQISGLVLLPGALVTAVMSPISGNLYDRYGAKYLSFIGLIVLAASTFMFANLKMTSSIIYIIICQAIRNLGIGMITMPLQTEALNTLPRDLIAHGSAMFTTIRQIAGSVGTAALITIMSIVARDSASTSQRLAQLHGINIAYLVCGILALVGAVCALRLTPRNQQTQYQ</sequence>
<feature type="transmembrane region" description="Helical" evidence="7">
    <location>
        <begin position="48"/>
        <end position="68"/>
    </location>
</feature>